<evidence type="ECO:0000313" key="2">
    <source>
        <dbReference type="Proteomes" id="UP000799755"/>
    </source>
</evidence>
<proteinExistence type="predicted"/>
<dbReference type="EMBL" id="MU003504">
    <property type="protein sequence ID" value="KAF2471799.1"/>
    <property type="molecule type" value="Genomic_DNA"/>
</dbReference>
<gene>
    <name evidence="1" type="ORF">BDR25DRAFT_354296</name>
</gene>
<evidence type="ECO:0000313" key="1">
    <source>
        <dbReference type="EMBL" id="KAF2471799.1"/>
    </source>
</evidence>
<keyword evidence="2" id="KW-1185">Reference proteome</keyword>
<dbReference type="Proteomes" id="UP000799755">
    <property type="component" value="Unassembled WGS sequence"/>
</dbReference>
<name>A0ACB6QXM8_9PLEO</name>
<sequence length="294" mass="33164">MPNRGHELWKHCDLEISRYLKKCFNQKFITYPPQHRDHSPRPGTQPAPTCLLVTPAPIPKTHQHPNTALLIPTAHCQFHRLAIHIPSSSTFQILTKTAKPTNLQSKVRTPNITSQHHLHLSIRPPLLVQPPLLSLQLPTPTPPAHDAKPSSLPITSASHASPQPKGKYSSPAPLTPHPSTNSIPPKPMLDEFLAHKLGEGNWRICAAHDLAPIVEMAPGLRESYLKKNEGLVALVQELGWKWREREHTQAFQFKHMHPRDLNVVWRSSSRQLVEITCTDINRNDSARYHTQPQA</sequence>
<accession>A0ACB6QXM8</accession>
<reference evidence="1" key="1">
    <citation type="journal article" date="2020" name="Stud. Mycol.">
        <title>101 Dothideomycetes genomes: a test case for predicting lifestyles and emergence of pathogens.</title>
        <authorList>
            <person name="Haridas S."/>
            <person name="Albert R."/>
            <person name="Binder M."/>
            <person name="Bloem J."/>
            <person name="Labutti K."/>
            <person name="Salamov A."/>
            <person name="Andreopoulos B."/>
            <person name="Baker S."/>
            <person name="Barry K."/>
            <person name="Bills G."/>
            <person name="Bluhm B."/>
            <person name="Cannon C."/>
            <person name="Castanera R."/>
            <person name="Culley D."/>
            <person name="Daum C."/>
            <person name="Ezra D."/>
            <person name="Gonzalez J."/>
            <person name="Henrissat B."/>
            <person name="Kuo A."/>
            <person name="Liang C."/>
            <person name="Lipzen A."/>
            <person name="Lutzoni F."/>
            <person name="Magnuson J."/>
            <person name="Mondo S."/>
            <person name="Nolan M."/>
            <person name="Ohm R."/>
            <person name="Pangilinan J."/>
            <person name="Park H.-J."/>
            <person name="Ramirez L."/>
            <person name="Alfaro M."/>
            <person name="Sun H."/>
            <person name="Tritt A."/>
            <person name="Yoshinaga Y."/>
            <person name="Zwiers L.-H."/>
            <person name="Turgeon B."/>
            <person name="Goodwin S."/>
            <person name="Spatafora J."/>
            <person name="Crous P."/>
            <person name="Grigoriev I."/>
        </authorList>
    </citation>
    <scope>NUCLEOTIDE SEQUENCE</scope>
    <source>
        <strain evidence="1">ATCC 200398</strain>
    </source>
</reference>
<comment type="caution">
    <text evidence="1">The sequence shown here is derived from an EMBL/GenBank/DDBJ whole genome shotgun (WGS) entry which is preliminary data.</text>
</comment>
<protein>
    <submittedName>
        <fullName evidence="1">Uncharacterized protein</fullName>
    </submittedName>
</protein>
<organism evidence="1 2">
    <name type="scientific">Lindgomyces ingoldianus</name>
    <dbReference type="NCBI Taxonomy" id="673940"/>
    <lineage>
        <taxon>Eukaryota</taxon>
        <taxon>Fungi</taxon>
        <taxon>Dikarya</taxon>
        <taxon>Ascomycota</taxon>
        <taxon>Pezizomycotina</taxon>
        <taxon>Dothideomycetes</taxon>
        <taxon>Pleosporomycetidae</taxon>
        <taxon>Pleosporales</taxon>
        <taxon>Lindgomycetaceae</taxon>
        <taxon>Lindgomyces</taxon>
    </lineage>
</organism>